<dbReference type="AlphaFoldDB" id="A0A6B3SSA7"/>
<dbReference type="RefSeq" id="WP_163963147.1">
    <property type="nucleotide sequence ID" value="NZ_JAAIVB010000037.1"/>
</dbReference>
<reference evidence="1 2" key="1">
    <citation type="submission" date="2020-02" db="EMBL/GenBank/DDBJ databases">
        <authorList>
            <person name="Kim M.K."/>
        </authorList>
    </citation>
    <scope>NUCLEOTIDE SEQUENCE [LARGE SCALE GENOMIC DNA]</scope>
    <source>
        <strain evidence="1 2">17J57-3</strain>
    </source>
</reference>
<evidence type="ECO:0000313" key="2">
    <source>
        <dbReference type="Proteomes" id="UP000482155"/>
    </source>
</evidence>
<proteinExistence type="predicted"/>
<organism evidence="1 2">
    <name type="scientific">Noviherbaspirillum galbum</name>
    <dbReference type="NCBI Taxonomy" id="2709383"/>
    <lineage>
        <taxon>Bacteria</taxon>
        <taxon>Pseudomonadati</taxon>
        <taxon>Pseudomonadota</taxon>
        <taxon>Betaproteobacteria</taxon>
        <taxon>Burkholderiales</taxon>
        <taxon>Oxalobacteraceae</taxon>
        <taxon>Noviherbaspirillum</taxon>
    </lineage>
</organism>
<dbReference type="EMBL" id="JAAIVB010000037">
    <property type="protein sequence ID" value="NEX61696.1"/>
    <property type="molecule type" value="Genomic_DNA"/>
</dbReference>
<gene>
    <name evidence="1" type="ORF">G3574_11450</name>
</gene>
<comment type="caution">
    <text evidence="1">The sequence shown here is derived from an EMBL/GenBank/DDBJ whole genome shotgun (WGS) entry which is preliminary data.</text>
</comment>
<protein>
    <submittedName>
        <fullName evidence="1">Uncharacterized protein</fullName>
    </submittedName>
</protein>
<accession>A0A6B3SSA7</accession>
<name>A0A6B3SSA7_9BURK</name>
<evidence type="ECO:0000313" key="1">
    <source>
        <dbReference type="EMBL" id="NEX61696.1"/>
    </source>
</evidence>
<dbReference type="Proteomes" id="UP000482155">
    <property type="component" value="Unassembled WGS sequence"/>
</dbReference>
<keyword evidence="2" id="KW-1185">Reference proteome</keyword>
<sequence>MVTKSFRSSAFAAGEKYFHASLSGRPVGAQTGVTIPQQIHFGRYLQRFFHAASQKRVIVDFSQIFVNQMFREDPLFCEAAFRRGAKPHRYRAARVANLDVAPHKFSTQIGPLFWGTFLARCFLAKIAKTSS</sequence>